<keyword evidence="5" id="KW-0808">Transferase</keyword>
<dbReference type="Gene3D" id="3.30.70.270">
    <property type="match status" value="1"/>
</dbReference>
<dbReference type="EC" id="2.7.7.65" evidence="1"/>
<name>A0ABU0YNG7_9PROT</name>
<feature type="transmembrane region" description="Helical" evidence="3">
    <location>
        <begin position="60"/>
        <end position="79"/>
    </location>
</feature>
<evidence type="ECO:0000259" key="4">
    <source>
        <dbReference type="PROSITE" id="PS50887"/>
    </source>
</evidence>
<comment type="catalytic activity">
    <reaction evidence="2">
        <text>2 GTP = 3',3'-c-di-GMP + 2 diphosphate</text>
        <dbReference type="Rhea" id="RHEA:24898"/>
        <dbReference type="ChEBI" id="CHEBI:33019"/>
        <dbReference type="ChEBI" id="CHEBI:37565"/>
        <dbReference type="ChEBI" id="CHEBI:58805"/>
        <dbReference type="EC" id="2.7.7.65"/>
    </reaction>
</comment>
<keyword evidence="3" id="KW-0812">Transmembrane</keyword>
<keyword evidence="3" id="KW-0472">Membrane</keyword>
<feature type="transmembrane region" description="Helical" evidence="3">
    <location>
        <begin position="141"/>
        <end position="159"/>
    </location>
</feature>
<feature type="transmembrane region" description="Helical" evidence="3">
    <location>
        <begin position="85"/>
        <end position="104"/>
    </location>
</feature>
<dbReference type="NCBIfam" id="TIGR00254">
    <property type="entry name" value="GGDEF"/>
    <property type="match status" value="1"/>
</dbReference>
<organism evidence="5 6">
    <name type="scientific">Dongia sedimenti</name>
    <dbReference type="NCBI Taxonomy" id="3064282"/>
    <lineage>
        <taxon>Bacteria</taxon>
        <taxon>Pseudomonadati</taxon>
        <taxon>Pseudomonadota</taxon>
        <taxon>Alphaproteobacteria</taxon>
        <taxon>Rhodospirillales</taxon>
        <taxon>Dongiaceae</taxon>
        <taxon>Dongia</taxon>
    </lineage>
</organism>
<evidence type="ECO:0000256" key="3">
    <source>
        <dbReference type="SAM" id="Phobius"/>
    </source>
</evidence>
<dbReference type="Proteomes" id="UP001230156">
    <property type="component" value="Unassembled WGS sequence"/>
</dbReference>
<comment type="caution">
    <text evidence="5">The sequence shown here is derived from an EMBL/GenBank/DDBJ whole genome shotgun (WGS) entry which is preliminary data.</text>
</comment>
<feature type="domain" description="GGDEF" evidence="4">
    <location>
        <begin position="277"/>
        <end position="410"/>
    </location>
</feature>
<dbReference type="PANTHER" id="PTHR45138:SF9">
    <property type="entry name" value="DIGUANYLATE CYCLASE DGCM-RELATED"/>
    <property type="match status" value="1"/>
</dbReference>
<gene>
    <name evidence="5" type="ORF">Q8A70_16335</name>
</gene>
<dbReference type="InterPro" id="IPR000160">
    <property type="entry name" value="GGDEF_dom"/>
</dbReference>
<feature type="transmembrane region" description="Helical" evidence="3">
    <location>
        <begin position="180"/>
        <end position="199"/>
    </location>
</feature>
<dbReference type="RefSeq" id="WP_379957054.1">
    <property type="nucleotide sequence ID" value="NZ_JAUYVI010000005.1"/>
</dbReference>
<dbReference type="Pfam" id="PF00990">
    <property type="entry name" value="GGDEF"/>
    <property type="match status" value="1"/>
</dbReference>
<reference evidence="6" key="1">
    <citation type="submission" date="2023-08" db="EMBL/GenBank/DDBJ databases">
        <title>Rhodospirillaceae gen. nov., a novel taxon isolated from the Yangtze River Yuezi River estuary sludge.</title>
        <authorList>
            <person name="Ruan L."/>
        </authorList>
    </citation>
    <scope>NUCLEOTIDE SEQUENCE [LARGE SCALE GENOMIC DNA]</scope>
    <source>
        <strain evidence="6">R-7</strain>
    </source>
</reference>
<dbReference type="GO" id="GO:0052621">
    <property type="term" value="F:diguanylate cyclase activity"/>
    <property type="evidence" value="ECO:0007669"/>
    <property type="project" value="UniProtKB-EC"/>
</dbReference>
<evidence type="ECO:0000256" key="2">
    <source>
        <dbReference type="ARBA" id="ARBA00034247"/>
    </source>
</evidence>
<proteinExistence type="predicted"/>
<accession>A0ABU0YNG7</accession>
<evidence type="ECO:0000313" key="5">
    <source>
        <dbReference type="EMBL" id="MDQ7249257.1"/>
    </source>
</evidence>
<keyword evidence="6" id="KW-1185">Reference proteome</keyword>
<feature type="transmembrane region" description="Helical" evidence="3">
    <location>
        <begin position="111"/>
        <end position="129"/>
    </location>
</feature>
<evidence type="ECO:0000256" key="1">
    <source>
        <dbReference type="ARBA" id="ARBA00012528"/>
    </source>
</evidence>
<dbReference type="EMBL" id="JAUYVI010000005">
    <property type="protein sequence ID" value="MDQ7249257.1"/>
    <property type="molecule type" value="Genomic_DNA"/>
</dbReference>
<dbReference type="InterPro" id="IPR043128">
    <property type="entry name" value="Rev_trsase/Diguanyl_cyclase"/>
</dbReference>
<dbReference type="PANTHER" id="PTHR45138">
    <property type="entry name" value="REGULATORY COMPONENTS OF SENSORY TRANSDUCTION SYSTEM"/>
    <property type="match status" value="1"/>
</dbReference>
<dbReference type="PROSITE" id="PS50887">
    <property type="entry name" value="GGDEF"/>
    <property type="match status" value="1"/>
</dbReference>
<feature type="transmembrane region" description="Helical" evidence="3">
    <location>
        <begin position="205"/>
        <end position="228"/>
    </location>
</feature>
<evidence type="ECO:0000313" key="6">
    <source>
        <dbReference type="Proteomes" id="UP001230156"/>
    </source>
</evidence>
<dbReference type="SMART" id="SM00267">
    <property type="entry name" value="GGDEF"/>
    <property type="match status" value="1"/>
</dbReference>
<keyword evidence="3" id="KW-1133">Transmembrane helix</keyword>
<protein>
    <recommendedName>
        <fullName evidence="1">diguanylate cyclase</fullName>
        <ecNumber evidence="1">2.7.7.65</ecNumber>
    </recommendedName>
</protein>
<dbReference type="SUPFAM" id="SSF55073">
    <property type="entry name" value="Nucleotide cyclase"/>
    <property type="match status" value="1"/>
</dbReference>
<dbReference type="InterPro" id="IPR029787">
    <property type="entry name" value="Nucleotide_cyclase"/>
</dbReference>
<dbReference type="CDD" id="cd01949">
    <property type="entry name" value="GGDEF"/>
    <property type="match status" value="1"/>
</dbReference>
<dbReference type="InterPro" id="IPR050469">
    <property type="entry name" value="Diguanylate_Cyclase"/>
</dbReference>
<sequence>MLKSVVGAAALCGLAALLLTTCNLLQIGPAELAMFDRRSAASLFMVALGVLMARSRAARLWGRLLTALGGFFGLAALLAPNEVSPAISAALVCYGAASLLFLAPRFGIGQAAAALAFLPSLGSLIGYLLGTEVLFGMPPASVLLATVLCGAALLGGTAHRGAIRVFLSNTISGRFARKQIVIASLVPIALAVFFAQLLPDGARPLALAETVASMIVIAWITIGATALVGRRLDIKRHRAEAELRSMARHDALTGLLNRRSMNSALPQHHAEARAEGLPITLMMCDLDHFKKLNDEYGHAVGDDVLRRTAQRVNAAVRDSDLVFRYGGEEIAVLLQCGPSDAVRIAEKIREAVKARGRRAGDEGFPPVTISIGAATSERGRTDLKELMAAADDRLYAAKDAGRDCVRHVTLP</sequence>
<keyword evidence="5" id="KW-0548">Nucleotidyltransferase</keyword>